<evidence type="ECO:0000313" key="6">
    <source>
        <dbReference type="Proteomes" id="UP000653578"/>
    </source>
</evidence>
<dbReference type="InterPro" id="IPR001387">
    <property type="entry name" value="Cro/C1-type_HTH"/>
</dbReference>
<evidence type="ECO:0000259" key="4">
    <source>
        <dbReference type="PROSITE" id="PS50943"/>
    </source>
</evidence>
<dbReference type="EMBL" id="WHNY01000005">
    <property type="protein sequence ID" value="NOU62820.1"/>
    <property type="molecule type" value="Genomic_DNA"/>
</dbReference>
<dbReference type="Pfam" id="PF01381">
    <property type="entry name" value="HTH_3"/>
    <property type="match status" value="1"/>
</dbReference>
<keyword evidence="3" id="KW-0804">Transcription</keyword>
<organism evidence="5 6">
    <name type="scientific">Paenibacillus plantarum</name>
    <dbReference type="NCBI Taxonomy" id="2654975"/>
    <lineage>
        <taxon>Bacteria</taxon>
        <taxon>Bacillati</taxon>
        <taxon>Bacillota</taxon>
        <taxon>Bacilli</taxon>
        <taxon>Bacillales</taxon>
        <taxon>Paenibacillaceae</taxon>
        <taxon>Paenibacillus</taxon>
    </lineage>
</organism>
<dbReference type="Proteomes" id="UP000653578">
    <property type="component" value="Unassembled WGS sequence"/>
</dbReference>
<accession>A0ABX1X347</accession>
<comment type="caution">
    <text evidence="5">The sequence shown here is derived from an EMBL/GenBank/DDBJ whole genome shotgun (WGS) entry which is preliminary data.</text>
</comment>
<dbReference type="CDD" id="cd00093">
    <property type="entry name" value="HTH_XRE"/>
    <property type="match status" value="1"/>
</dbReference>
<dbReference type="SUPFAM" id="SSF47413">
    <property type="entry name" value="lambda repressor-like DNA-binding domains"/>
    <property type="match status" value="1"/>
</dbReference>
<dbReference type="RefSeq" id="WP_171628637.1">
    <property type="nucleotide sequence ID" value="NZ_WHNY01000005.1"/>
</dbReference>
<gene>
    <name evidence="5" type="ORF">GC096_02000</name>
</gene>
<evidence type="ECO:0000256" key="3">
    <source>
        <dbReference type="ARBA" id="ARBA00023163"/>
    </source>
</evidence>
<dbReference type="PANTHER" id="PTHR46797:SF23">
    <property type="entry name" value="HTH-TYPE TRANSCRIPTIONAL REGULATOR SUTR"/>
    <property type="match status" value="1"/>
</dbReference>
<dbReference type="Gene3D" id="1.10.260.40">
    <property type="entry name" value="lambda repressor-like DNA-binding domains"/>
    <property type="match status" value="1"/>
</dbReference>
<keyword evidence="6" id="KW-1185">Reference proteome</keyword>
<dbReference type="InterPro" id="IPR010982">
    <property type="entry name" value="Lambda_DNA-bd_dom_sf"/>
</dbReference>
<dbReference type="InterPro" id="IPR050807">
    <property type="entry name" value="TransReg_Diox_bact_type"/>
</dbReference>
<evidence type="ECO:0000256" key="2">
    <source>
        <dbReference type="ARBA" id="ARBA00023125"/>
    </source>
</evidence>
<dbReference type="SMART" id="SM00530">
    <property type="entry name" value="HTH_XRE"/>
    <property type="match status" value="1"/>
</dbReference>
<keyword evidence="2" id="KW-0238">DNA-binding</keyword>
<sequence length="116" mass="13249">MSTLLIRLGETIRNLRKLKGFSQEELGEMSGFHFTYIGGLERGERNISLTNLEKVAECLSVTLSDLLRTAESNDEKTYTSLHEAAAHEITSTLQRLNDNEITMFRNILREVLKTFK</sequence>
<name>A0ABX1X347_9BACL</name>
<dbReference type="PROSITE" id="PS50943">
    <property type="entry name" value="HTH_CROC1"/>
    <property type="match status" value="1"/>
</dbReference>
<feature type="domain" description="HTH cro/C1-type" evidence="4">
    <location>
        <begin position="12"/>
        <end position="66"/>
    </location>
</feature>
<dbReference type="PANTHER" id="PTHR46797">
    <property type="entry name" value="HTH-TYPE TRANSCRIPTIONAL REGULATOR"/>
    <property type="match status" value="1"/>
</dbReference>
<evidence type="ECO:0000256" key="1">
    <source>
        <dbReference type="ARBA" id="ARBA00023015"/>
    </source>
</evidence>
<keyword evidence="1" id="KW-0805">Transcription regulation</keyword>
<evidence type="ECO:0000313" key="5">
    <source>
        <dbReference type="EMBL" id="NOU62820.1"/>
    </source>
</evidence>
<proteinExistence type="predicted"/>
<reference evidence="5 6" key="1">
    <citation type="submission" date="2019-10" db="EMBL/GenBank/DDBJ databases">
        <title>Description of Paenibacillus humi sp. nov.</title>
        <authorList>
            <person name="Carlier A."/>
            <person name="Qi S."/>
        </authorList>
    </citation>
    <scope>NUCLEOTIDE SEQUENCE [LARGE SCALE GENOMIC DNA]</scope>
    <source>
        <strain evidence="5 6">LMG 31461</strain>
    </source>
</reference>
<protein>
    <submittedName>
        <fullName evidence="5">Helix-turn-helix domain-containing protein</fullName>
    </submittedName>
</protein>